<feature type="transmembrane region" description="Helical" evidence="5">
    <location>
        <begin position="21"/>
        <end position="44"/>
    </location>
</feature>
<name>A0AAW6AYU7_CLOSY</name>
<reference evidence="6" key="1">
    <citation type="submission" date="2023-01" db="EMBL/GenBank/DDBJ databases">
        <title>Human gut microbiome strain richness.</title>
        <authorList>
            <person name="Chen-Liaw A."/>
        </authorList>
    </citation>
    <scope>NUCLEOTIDE SEQUENCE</scope>
    <source>
        <strain evidence="6">B1_m1001713B170214d0_201011</strain>
    </source>
</reference>
<evidence type="ECO:0000256" key="4">
    <source>
        <dbReference type="ARBA" id="ARBA00023136"/>
    </source>
</evidence>
<dbReference type="InterPro" id="IPR014743">
    <property type="entry name" value="Cl-channel_core"/>
</dbReference>
<dbReference type="Pfam" id="PF00654">
    <property type="entry name" value="Voltage_CLC"/>
    <property type="match status" value="1"/>
</dbReference>
<accession>A0AAW6AYU7</accession>
<feature type="transmembrane region" description="Helical" evidence="5">
    <location>
        <begin position="148"/>
        <end position="168"/>
    </location>
</feature>
<keyword evidence="3 5" id="KW-1133">Transmembrane helix</keyword>
<evidence type="ECO:0000313" key="7">
    <source>
        <dbReference type="Proteomes" id="UP001300871"/>
    </source>
</evidence>
<feature type="transmembrane region" description="Helical" evidence="5">
    <location>
        <begin position="258"/>
        <end position="276"/>
    </location>
</feature>
<gene>
    <name evidence="6" type="ORF">PM006_12150</name>
</gene>
<comment type="caution">
    <text evidence="6">The sequence shown here is derived from an EMBL/GenBank/DDBJ whole genome shotgun (WGS) entry which is preliminary data.</text>
</comment>
<dbReference type="Gene3D" id="1.10.3080.10">
    <property type="entry name" value="Clc chloride channel"/>
    <property type="match status" value="1"/>
</dbReference>
<keyword evidence="4 5" id="KW-0472">Membrane</keyword>
<evidence type="ECO:0000256" key="2">
    <source>
        <dbReference type="ARBA" id="ARBA00022692"/>
    </source>
</evidence>
<dbReference type="InterPro" id="IPR001807">
    <property type="entry name" value="ClC"/>
</dbReference>
<protein>
    <submittedName>
        <fullName evidence="6">Chloride channel protein</fullName>
    </submittedName>
</protein>
<evidence type="ECO:0000256" key="1">
    <source>
        <dbReference type="ARBA" id="ARBA00004141"/>
    </source>
</evidence>
<dbReference type="RefSeq" id="WP_003499709.1">
    <property type="nucleotide sequence ID" value="NZ_BAABZD010000004.1"/>
</dbReference>
<organism evidence="6 7">
    <name type="scientific">Clostridium symbiosum</name>
    <name type="common">Bacteroides symbiosus</name>
    <dbReference type="NCBI Taxonomy" id="1512"/>
    <lineage>
        <taxon>Bacteria</taxon>
        <taxon>Bacillati</taxon>
        <taxon>Bacillota</taxon>
        <taxon>Clostridia</taxon>
        <taxon>Lachnospirales</taxon>
        <taxon>Lachnospiraceae</taxon>
        <taxon>Otoolea</taxon>
    </lineage>
</organism>
<dbReference type="SUPFAM" id="SSF81340">
    <property type="entry name" value="Clc chloride channel"/>
    <property type="match status" value="1"/>
</dbReference>
<dbReference type="GO" id="GO:0016020">
    <property type="term" value="C:membrane"/>
    <property type="evidence" value="ECO:0007669"/>
    <property type="project" value="UniProtKB-SubCell"/>
</dbReference>
<dbReference type="InterPro" id="IPR050368">
    <property type="entry name" value="ClC-type_chloride_channel"/>
</dbReference>
<dbReference type="GO" id="GO:0015108">
    <property type="term" value="F:chloride transmembrane transporter activity"/>
    <property type="evidence" value="ECO:0007669"/>
    <property type="project" value="InterPro"/>
</dbReference>
<sequence length="434" mass="47012">MGMYQFDKNTPFGKNLHYFAKWTVISVLIGLVTGLVGTVFGHAVLWVSSYFRNNPWTILFLPVCGLLITGIYHILKEDKNRGTNMVIESIHSGTEITFGTAPAVFLGTLLTHISGGSSGREGAALQLGGSIGNQIGKVIRLDEKDMKIAVMCGMSGAFAALFGTPMAAAVFSMEVISIGVMYYAALVPCIFSSFIGAAIAKHMQLMPEAFAIGEVPAFDLKMAVIIIILGMLCALVAELFCITLRGTEHTFVRHLPSPAKRIFVGGLLVIALTLMARTTAYNGSGIRLIEMCFEGEVDYAAFLWKIIFTAITLEAGFKGGEIVPTLTIGATFGCTFAMVTGQPHGLMAACGMLALFVGVTNCPISTLLIGFELFGYSAMPYFVIVIAVSFTLSGYYSLYSSQKFVYSKTKTEFINRKTNDFIPYQRKKITSPEE</sequence>
<feature type="transmembrane region" description="Helical" evidence="5">
    <location>
        <begin position="346"/>
        <end position="369"/>
    </location>
</feature>
<evidence type="ECO:0000313" key="6">
    <source>
        <dbReference type="EMBL" id="MDB2000954.1"/>
    </source>
</evidence>
<dbReference type="AlphaFoldDB" id="A0AAW6AYU7"/>
<evidence type="ECO:0000256" key="3">
    <source>
        <dbReference type="ARBA" id="ARBA00022989"/>
    </source>
</evidence>
<proteinExistence type="predicted"/>
<feature type="transmembrane region" description="Helical" evidence="5">
    <location>
        <begin position="56"/>
        <end position="75"/>
    </location>
</feature>
<keyword evidence="2 5" id="KW-0812">Transmembrane</keyword>
<evidence type="ECO:0000256" key="5">
    <source>
        <dbReference type="SAM" id="Phobius"/>
    </source>
</evidence>
<feature type="transmembrane region" description="Helical" evidence="5">
    <location>
        <begin position="322"/>
        <end position="339"/>
    </location>
</feature>
<comment type="subcellular location">
    <subcellularLocation>
        <location evidence="1">Membrane</location>
        <topology evidence="1">Multi-pass membrane protein</topology>
    </subcellularLocation>
</comment>
<dbReference type="Proteomes" id="UP001300871">
    <property type="component" value="Unassembled WGS sequence"/>
</dbReference>
<dbReference type="PANTHER" id="PTHR43427">
    <property type="entry name" value="CHLORIDE CHANNEL PROTEIN CLC-E"/>
    <property type="match status" value="1"/>
</dbReference>
<feature type="transmembrane region" description="Helical" evidence="5">
    <location>
        <begin position="220"/>
        <end position="246"/>
    </location>
</feature>
<dbReference type="EMBL" id="JAQLGM010000028">
    <property type="protein sequence ID" value="MDB2000954.1"/>
    <property type="molecule type" value="Genomic_DNA"/>
</dbReference>
<feature type="transmembrane region" description="Helical" evidence="5">
    <location>
        <begin position="381"/>
        <end position="399"/>
    </location>
</feature>
<feature type="transmembrane region" description="Helical" evidence="5">
    <location>
        <begin position="180"/>
        <end position="200"/>
    </location>
</feature>
<dbReference type="PRINTS" id="PR00762">
    <property type="entry name" value="CLCHANNEL"/>
</dbReference>